<feature type="region of interest" description="Disordered" evidence="1">
    <location>
        <begin position="338"/>
        <end position="359"/>
    </location>
</feature>
<feature type="domain" description="GerMN" evidence="3">
    <location>
        <begin position="253"/>
        <end position="339"/>
    </location>
</feature>
<keyword evidence="5" id="KW-1185">Reference proteome</keyword>
<feature type="signal peptide" evidence="2">
    <location>
        <begin position="1"/>
        <end position="28"/>
    </location>
</feature>
<dbReference type="Proteomes" id="UP000681526">
    <property type="component" value="Unassembled WGS sequence"/>
</dbReference>
<dbReference type="Pfam" id="PF10646">
    <property type="entry name" value="Germane"/>
    <property type="match status" value="2"/>
</dbReference>
<dbReference type="EMBL" id="CAJRAY010000085">
    <property type="protein sequence ID" value="CAG5091944.1"/>
    <property type="molecule type" value="Genomic_DNA"/>
</dbReference>
<dbReference type="SMART" id="SM00909">
    <property type="entry name" value="Germane"/>
    <property type="match status" value="2"/>
</dbReference>
<evidence type="ECO:0000313" key="4">
    <source>
        <dbReference type="EMBL" id="CAG5091944.1"/>
    </source>
</evidence>
<name>A0ABN7SAK0_THEXY</name>
<feature type="compositionally biased region" description="Basic and acidic residues" evidence="1">
    <location>
        <begin position="339"/>
        <end position="359"/>
    </location>
</feature>
<feature type="domain" description="GerMN" evidence="3">
    <location>
        <begin position="101"/>
        <end position="192"/>
    </location>
</feature>
<proteinExistence type="predicted"/>
<accession>A0ABN7SAK0</accession>
<feature type="chain" id="PRO_5046963269" evidence="2">
    <location>
        <begin position="29"/>
        <end position="359"/>
    </location>
</feature>
<evidence type="ECO:0000256" key="2">
    <source>
        <dbReference type="SAM" id="SignalP"/>
    </source>
</evidence>
<organism evidence="4 5">
    <name type="scientific">Thermobacillus xylanilyticus</name>
    <dbReference type="NCBI Taxonomy" id="76633"/>
    <lineage>
        <taxon>Bacteria</taxon>
        <taxon>Bacillati</taxon>
        <taxon>Bacillota</taxon>
        <taxon>Bacilli</taxon>
        <taxon>Bacillales</taxon>
        <taxon>Paenibacillaceae</taxon>
        <taxon>Thermobacillus</taxon>
    </lineage>
</organism>
<protein>
    <submittedName>
        <fullName evidence="4">Spore germination protein GerM</fullName>
    </submittedName>
</protein>
<sequence length="359" mass="38347">MNRFHSLRRSAAAGLLALPLILSGCSLFGEPASRQIDPPQNVEPDDLDAVQPQNGQPSPDSASADETAETVTPLTVYVKDRSGYLAPVTVNAAASNAEEAGIRALERMIEGSEAGALPEGFRGVLPAGTRIEKLTIDREQRVAIVDFAGSFTDYNPQDERRILEAVTWTLTGLEDVEGVLLRHDGEELGEMPVDGYPLDGPLTRAMGINLEVAPGASYGNSMPVTVFFSSISDVGDPYFVPVTRLVEREEDQAVAALRELIAGPARGTELSGVMTEDVEPASVTVDGDTAVVDLKDDTYEEGQPLPSEMLEAVVLSVSENTGAEKVQIRVNGSSNVVDTDNRSYAEPVSRPEHVNALKT</sequence>
<feature type="region of interest" description="Disordered" evidence="1">
    <location>
        <begin position="32"/>
        <end position="69"/>
    </location>
</feature>
<evidence type="ECO:0000313" key="5">
    <source>
        <dbReference type="Proteomes" id="UP000681526"/>
    </source>
</evidence>
<dbReference type="InterPro" id="IPR019606">
    <property type="entry name" value="GerMN"/>
</dbReference>
<dbReference type="PROSITE" id="PS51257">
    <property type="entry name" value="PROKAR_LIPOPROTEIN"/>
    <property type="match status" value="1"/>
</dbReference>
<reference evidence="4 5" key="1">
    <citation type="submission" date="2021-04" db="EMBL/GenBank/DDBJ databases">
        <authorList>
            <person name="Rakotoarivonina H."/>
        </authorList>
    </citation>
    <scope>NUCLEOTIDE SEQUENCE [LARGE SCALE GENOMIC DNA]</scope>
    <source>
        <strain evidence="4 5">XE</strain>
    </source>
</reference>
<evidence type="ECO:0000259" key="3">
    <source>
        <dbReference type="SMART" id="SM00909"/>
    </source>
</evidence>
<comment type="caution">
    <text evidence="4">The sequence shown here is derived from an EMBL/GenBank/DDBJ whole genome shotgun (WGS) entry which is preliminary data.</text>
</comment>
<gene>
    <name evidence="4" type="primary">txxe 2823-gerM</name>
    <name evidence="4" type="ORF">TXXE_17185</name>
</gene>
<feature type="compositionally biased region" description="Polar residues" evidence="1">
    <location>
        <begin position="51"/>
        <end position="61"/>
    </location>
</feature>
<keyword evidence="2" id="KW-0732">Signal</keyword>
<evidence type="ECO:0000256" key="1">
    <source>
        <dbReference type="SAM" id="MobiDB-lite"/>
    </source>
</evidence>